<dbReference type="AlphaFoldDB" id="A0A8J2L9E5"/>
<evidence type="ECO:0000313" key="1">
    <source>
        <dbReference type="EMBL" id="CAG7827857.1"/>
    </source>
</evidence>
<dbReference type="Proteomes" id="UP000708208">
    <property type="component" value="Unassembled WGS sequence"/>
</dbReference>
<organism evidence="1 2">
    <name type="scientific">Allacma fusca</name>
    <dbReference type="NCBI Taxonomy" id="39272"/>
    <lineage>
        <taxon>Eukaryota</taxon>
        <taxon>Metazoa</taxon>
        <taxon>Ecdysozoa</taxon>
        <taxon>Arthropoda</taxon>
        <taxon>Hexapoda</taxon>
        <taxon>Collembola</taxon>
        <taxon>Symphypleona</taxon>
        <taxon>Sminthuridae</taxon>
        <taxon>Allacma</taxon>
    </lineage>
</organism>
<proteinExistence type="predicted"/>
<comment type="caution">
    <text evidence="1">The sequence shown here is derived from an EMBL/GenBank/DDBJ whole genome shotgun (WGS) entry which is preliminary data.</text>
</comment>
<gene>
    <name evidence="1" type="ORF">AFUS01_LOCUS37815</name>
</gene>
<protein>
    <submittedName>
        <fullName evidence="1">Uncharacterized protein</fullName>
    </submittedName>
</protein>
<sequence length="68" mass="8017">MNLKEQKDRKTPGMQGFFRTEAINEIWDFLNKEGNDRRLSTPGRLEYSYESNSYVRLCSVRLGNDGKR</sequence>
<reference evidence="1" key="1">
    <citation type="submission" date="2021-06" db="EMBL/GenBank/DDBJ databases">
        <authorList>
            <person name="Hodson N. C."/>
            <person name="Mongue J. A."/>
            <person name="Jaron S. K."/>
        </authorList>
    </citation>
    <scope>NUCLEOTIDE SEQUENCE</scope>
</reference>
<dbReference type="EMBL" id="CAJVCH010545113">
    <property type="protein sequence ID" value="CAG7827857.1"/>
    <property type="molecule type" value="Genomic_DNA"/>
</dbReference>
<name>A0A8J2L9E5_9HEXA</name>
<keyword evidence="2" id="KW-1185">Reference proteome</keyword>
<accession>A0A8J2L9E5</accession>
<evidence type="ECO:0000313" key="2">
    <source>
        <dbReference type="Proteomes" id="UP000708208"/>
    </source>
</evidence>